<dbReference type="EMBL" id="JAJOMB010000020">
    <property type="protein sequence ID" value="MCD5315227.1"/>
    <property type="molecule type" value="Genomic_DNA"/>
</dbReference>
<dbReference type="PANTHER" id="PTHR30290:SF82">
    <property type="entry name" value="ABC-TYPE DIPEPTIDE_OLIGOPEPTIDE TRANSPORT SYSTEM, PERIPLASMIC COMPONENT"/>
    <property type="match status" value="1"/>
</dbReference>
<dbReference type="InterPro" id="IPR030678">
    <property type="entry name" value="Peptide/Ni-bd"/>
</dbReference>
<dbReference type="Pfam" id="PF00496">
    <property type="entry name" value="SBP_bac_5"/>
    <property type="match status" value="1"/>
</dbReference>
<dbReference type="CDD" id="cd08509">
    <property type="entry name" value="PBP2_TmCBP_oligosaccharides_like"/>
    <property type="match status" value="1"/>
</dbReference>
<dbReference type="GO" id="GO:0042597">
    <property type="term" value="C:periplasmic space"/>
    <property type="evidence" value="ECO:0007669"/>
    <property type="project" value="UniProtKB-ARBA"/>
</dbReference>
<dbReference type="AlphaFoldDB" id="A0A9X1NHM5"/>
<dbReference type="InterPro" id="IPR000914">
    <property type="entry name" value="SBP_5_dom"/>
</dbReference>
<protein>
    <submittedName>
        <fullName evidence="6">ABC transporter substrate-binding protein</fullName>
    </submittedName>
</protein>
<dbReference type="InterPro" id="IPR039424">
    <property type="entry name" value="SBP_5"/>
</dbReference>
<reference evidence="6" key="1">
    <citation type="submission" date="2021-11" db="EMBL/GenBank/DDBJ databases">
        <title>Streptomyces corallinus and Kineosporia corallina sp. nov., two new coral-derived marine actinobacteria.</title>
        <authorList>
            <person name="Buangrab K."/>
            <person name="Sutthacheep M."/>
            <person name="Yeemin T."/>
            <person name="Harunari E."/>
            <person name="Igarashi Y."/>
            <person name="Sripreechasak P."/>
            <person name="Kanchanasin P."/>
            <person name="Tanasupawat S."/>
            <person name="Phongsopitanun W."/>
        </authorList>
    </citation>
    <scope>NUCLEOTIDE SEQUENCE</scope>
    <source>
        <strain evidence="6">JCM 31032</strain>
    </source>
</reference>
<feature type="chain" id="PRO_5040893766" evidence="4">
    <location>
        <begin position="27"/>
        <end position="565"/>
    </location>
</feature>
<proteinExistence type="inferred from homology"/>
<dbReference type="PIRSF" id="PIRSF002741">
    <property type="entry name" value="MppA"/>
    <property type="match status" value="1"/>
</dbReference>
<evidence type="ECO:0000313" key="7">
    <source>
        <dbReference type="Proteomes" id="UP001138997"/>
    </source>
</evidence>
<keyword evidence="3 4" id="KW-0732">Signal</keyword>
<feature type="domain" description="Solute-binding protein family 5" evidence="5">
    <location>
        <begin position="89"/>
        <end position="461"/>
    </location>
</feature>
<dbReference type="GO" id="GO:0015833">
    <property type="term" value="P:peptide transport"/>
    <property type="evidence" value="ECO:0007669"/>
    <property type="project" value="TreeGrafter"/>
</dbReference>
<dbReference type="Gene3D" id="3.10.105.10">
    <property type="entry name" value="Dipeptide-binding Protein, Domain 3"/>
    <property type="match status" value="1"/>
</dbReference>
<dbReference type="GO" id="GO:0043190">
    <property type="term" value="C:ATP-binding cassette (ABC) transporter complex"/>
    <property type="evidence" value="ECO:0007669"/>
    <property type="project" value="InterPro"/>
</dbReference>
<dbReference type="PROSITE" id="PS51257">
    <property type="entry name" value="PROKAR_LIPOPROTEIN"/>
    <property type="match status" value="1"/>
</dbReference>
<organism evidence="6 7">
    <name type="scientific">Kineosporia babensis</name>
    <dbReference type="NCBI Taxonomy" id="499548"/>
    <lineage>
        <taxon>Bacteria</taxon>
        <taxon>Bacillati</taxon>
        <taxon>Actinomycetota</taxon>
        <taxon>Actinomycetes</taxon>
        <taxon>Kineosporiales</taxon>
        <taxon>Kineosporiaceae</taxon>
        <taxon>Kineosporia</taxon>
    </lineage>
</organism>
<evidence type="ECO:0000259" key="5">
    <source>
        <dbReference type="Pfam" id="PF00496"/>
    </source>
</evidence>
<dbReference type="InterPro" id="IPR023765">
    <property type="entry name" value="SBP_5_CS"/>
</dbReference>
<evidence type="ECO:0000313" key="6">
    <source>
        <dbReference type="EMBL" id="MCD5315227.1"/>
    </source>
</evidence>
<feature type="signal peptide" evidence="4">
    <location>
        <begin position="1"/>
        <end position="26"/>
    </location>
</feature>
<dbReference type="Gene3D" id="3.90.76.10">
    <property type="entry name" value="Dipeptide-binding Protein, Domain 1"/>
    <property type="match status" value="1"/>
</dbReference>
<dbReference type="GO" id="GO:1904680">
    <property type="term" value="F:peptide transmembrane transporter activity"/>
    <property type="evidence" value="ECO:0007669"/>
    <property type="project" value="TreeGrafter"/>
</dbReference>
<sequence>MRARSRTNRARALQISAGLVALGMLAAGCSGGSGSSEGSGGGGTTTMVVYTGQSGDYQINFNPFSPTQIGGGAAIYEQLFFINKSGDGEPQPLLGTEYTWNDDGTELSITLRDDVKWTDGEAFTADDVVFSLNIVKDHAALNSIGFDGEAKAVDDTHVVITFPEAAFTQGPDVLGNIYMVPEHLWEGRNPETDVNEEPVGTGPLKFGDFKAQAFTYVANEDYWGEVPAIKTVRFLSLSGNTAGADGIMAGTIDWQTSPVPNMDKVSEVYPGYDALTSNLMQTSLIACANPDLGCTGPQTDPAVRRAVYYALNRQQINALGFQNTNSEISPSYALLSNQKDMISSAITEPVAPETGDAAAATAELEGAGWAKGSDGIYAKDGEKLSLMVETVTGWTDYITGLQTMAQQLKEVGIELKVGQSSWNEWTGKKTSGKFQLAIDNLYQGSAPDPYYVYNNFFSTTSTAKVGKTSGNNVSRFSDPEVDQAIKALSGLPLDDHAGRQPHLDVIQNTIVEEMPYIPLWTGGTTSVWNVKKFSGWPSDSDMYAYPAVWSRNDFAEIIKHVKPAS</sequence>
<comment type="similarity">
    <text evidence="2">Belongs to the bacterial solute-binding protein 5 family.</text>
</comment>
<evidence type="ECO:0000256" key="1">
    <source>
        <dbReference type="ARBA" id="ARBA00004193"/>
    </source>
</evidence>
<dbReference type="PROSITE" id="PS01040">
    <property type="entry name" value="SBP_BACTERIAL_5"/>
    <property type="match status" value="1"/>
</dbReference>
<dbReference type="SUPFAM" id="SSF53850">
    <property type="entry name" value="Periplasmic binding protein-like II"/>
    <property type="match status" value="1"/>
</dbReference>
<evidence type="ECO:0000256" key="3">
    <source>
        <dbReference type="ARBA" id="ARBA00022729"/>
    </source>
</evidence>
<evidence type="ECO:0000256" key="4">
    <source>
        <dbReference type="SAM" id="SignalP"/>
    </source>
</evidence>
<name>A0A9X1NHM5_9ACTN</name>
<dbReference type="PANTHER" id="PTHR30290">
    <property type="entry name" value="PERIPLASMIC BINDING COMPONENT OF ABC TRANSPORTER"/>
    <property type="match status" value="1"/>
</dbReference>
<keyword evidence="7" id="KW-1185">Reference proteome</keyword>
<comment type="caution">
    <text evidence="6">The sequence shown here is derived from an EMBL/GenBank/DDBJ whole genome shotgun (WGS) entry which is preliminary data.</text>
</comment>
<dbReference type="Proteomes" id="UP001138997">
    <property type="component" value="Unassembled WGS sequence"/>
</dbReference>
<evidence type="ECO:0000256" key="2">
    <source>
        <dbReference type="ARBA" id="ARBA00005695"/>
    </source>
</evidence>
<comment type="subcellular location">
    <subcellularLocation>
        <location evidence="1">Cell membrane</location>
        <topology evidence="1">Lipid-anchor</topology>
    </subcellularLocation>
</comment>
<gene>
    <name evidence="6" type="ORF">LR394_30430</name>
</gene>
<dbReference type="RefSeq" id="WP_231448027.1">
    <property type="nucleotide sequence ID" value="NZ_JAJOMB010000020.1"/>
</dbReference>
<accession>A0A9X1NHM5</accession>
<dbReference type="Gene3D" id="3.40.190.10">
    <property type="entry name" value="Periplasmic binding protein-like II"/>
    <property type="match status" value="1"/>
</dbReference>